<evidence type="ECO:0000313" key="3">
    <source>
        <dbReference type="Proteomes" id="UP000002195"/>
    </source>
</evidence>
<dbReference type="AlphaFoldDB" id="Q54E61"/>
<dbReference type="VEuPathDB" id="AmoebaDB:DDB_G0291782"/>
<dbReference type="HOGENOM" id="CLU_301969_0_0_1"/>
<comment type="caution">
    <text evidence="2">The sequence shown here is derived from an EMBL/GenBank/DDBJ whole genome shotgun (WGS) entry which is preliminary data.</text>
</comment>
<dbReference type="PaxDb" id="44689-DDB0184061"/>
<dbReference type="Proteomes" id="UP000002195">
    <property type="component" value="Unassembled WGS sequence"/>
</dbReference>
<reference evidence="2 3" key="1">
    <citation type="journal article" date="2005" name="Nature">
        <title>The genome of the social amoeba Dictyostelium discoideum.</title>
        <authorList>
            <consortium name="The Dictyostelium discoideum Sequencing Consortium"/>
            <person name="Eichinger L."/>
            <person name="Pachebat J.A."/>
            <person name="Glockner G."/>
            <person name="Rajandream M.A."/>
            <person name="Sucgang R."/>
            <person name="Berriman M."/>
            <person name="Song J."/>
            <person name="Olsen R."/>
            <person name="Szafranski K."/>
            <person name="Xu Q."/>
            <person name="Tunggal B."/>
            <person name="Kummerfeld S."/>
            <person name="Madera M."/>
            <person name="Konfortov B.A."/>
            <person name="Rivero F."/>
            <person name="Bankier A.T."/>
            <person name="Lehmann R."/>
            <person name="Hamlin N."/>
            <person name="Davies R."/>
            <person name="Gaudet P."/>
            <person name="Fey P."/>
            <person name="Pilcher K."/>
            <person name="Chen G."/>
            <person name="Saunders D."/>
            <person name="Sodergren E."/>
            <person name="Davis P."/>
            <person name="Kerhornou A."/>
            <person name="Nie X."/>
            <person name="Hall N."/>
            <person name="Anjard C."/>
            <person name="Hemphill L."/>
            <person name="Bason N."/>
            <person name="Farbrother P."/>
            <person name="Desany B."/>
            <person name="Just E."/>
            <person name="Morio T."/>
            <person name="Rost R."/>
            <person name="Churcher C."/>
            <person name="Cooper J."/>
            <person name="Haydock S."/>
            <person name="van Driessche N."/>
            <person name="Cronin A."/>
            <person name="Goodhead I."/>
            <person name="Muzny D."/>
            <person name="Mourier T."/>
            <person name="Pain A."/>
            <person name="Lu M."/>
            <person name="Harper D."/>
            <person name="Lindsay R."/>
            <person name="Hauser H."/>
            <person name="James K."/>
            <person name="Quiles M."/>
            <person name="Madan Babu M."/>
            <person name="Saito T."/>
            <person name="Buchrieser C."/>
            <person name="Wardroper A."/>
            <person name="Felder M."/>
            <person name="Thangavelu M."/>
            <person name="Johnson D."/>
            <person name="Knights A."/>
            <person name="Loulseged H."/>
            <person name="Mungall K."/>
            <person name="Oliver K."/>
            <person name="Price C."/>
            <person name="Quail M.A."/>
            <person name="Urushihara H."/>
            <person name="Hernandez J."/>
            <person name="Rabbinowitsch E."/>
            <person name="Steffen D."/>
            <person name="Sanders M."/>
            <person name="Ma J."/>
            <person name="Kohara Y."/>
            <person name="Sharp S."/>
            <person name="Simmonds M."/>
            <person name="Spiegler S."/>
            <person name="Tivey A."/>
            <person name="Sugano S."/>
            <person name="White B."/>
            <person name="Walker D."/>
            <person name="Woodward J."/>
            <person name="Winckler T."/>
            <person name="Tanaka Y."/>
            <person name="Shaulsky G."/>
            <person name="Schleicher M."/>
            <person name="Weinstock G."/>
            <person name="Rosenthal A."/>
            <person name="Cox E.C."/>
            <person name="Chisholm R.L."/>
            <person name="Gibbs R."/>
            <person name="Loomis W.F."/>
            <person name="Platzer M."/>
            <person name="Kay R.R."/>
            <person name="Williams J."/>
            <person name="Dear P.H."/>
            <person name="Noegel A.A."/>
            <person name="Barrell B."/>
            <person name="Kuspa A."/>
        </authorList>
    </citation>
    <scope>NUCLEOTIDE SEQUENCE [LARGE SCALE GENOMIC DNA]</scope>
    <source>
        <strain evidence="2 3">AX4</strain>
    </source>
</reference>
<dbReference type="SMR" id="Q54E61"/>
<proteinExistence type="predicted"/>
<dbReference type="FunCoup" id="Q54E61">
    <property type="interactions" value="435"/>
</dbReference>
<dbReference type="dictyBase" id="DDB_G0291782"/>
<evidence type="ECO:0000256" key="1">
    <source>
        <dbReference type="SAM" id="MobiDB-lite"/>
    </source>
</evidence>
<dbReference type="EMBL" id="AAFI02000184">
    <property type="protein sequence ID" value="EAL61550.1"/>
    <property type="molecule type" value="Genomic_DNA"/>
</dbReference>
<dbReference type="RefSeq" id="XP_629964.1">
    <property type="nucleotide sequence ID" value="XM_629962.1"/>
</dbReference>
<gene>
    <name evidence="2" type="ORF">DDB_G0291782</name>
</gene>
<name>Q54E61_DICDI</name>
<feature type="compositionally biased region" description="Low complexity" evidence="1">
    <location>
        <begin position="640"/>
        <end position="655"/>
    </location>
</feature>
<dbReference type="GeneID" id="8628331"/>
<protein>
    <submittedName>
        <fullName evidence="2">Uncharacterized protein</fullName>
    </submittedName>
</protein>
<keyword evidence="3" id="KW-1185">Reference proteome</keyword>
<accession>Q54E61</accession>
<feature type="compositionally biased region" description="Pro residues" evidence="1">
    <location>
        <begin position="51"/>
        <end position="62"/>
    </location>
</feature>
<dbReference type="InParanoid" id="Q54E61"/>
<dbReference type="OMA" id="MICHIEN"/>
<feature type="region of interest" description="Disordered" evidence="1">
    <location>
        <begin position="45"/>
        <end position="82"/>
    </location>
</feature>
<organism evidence="2 3">
    <name type="scientific">Dictyostelium discoideum</name>
    <name type="common">Social amoeba</name>
    <dbReference type="NCBI Taxonomy" id="44689"/>
    <lineage>
        <taxon>Eukaryota</taxon>
        <taxon>Amoebozoa</taxon>
        <taxon>Evosea</taxon>
        <taxon>Eumycetozoa</taxon>
        <taxon>Dictyostelia</taxon>
        <taxon>Dictyosteliales</taxon>
        <taxon>Dictyosteliaceae</taxon>
        <taxon>Dictyostelium</taxon>
    </lineage>
</organism>
<feature type="region of interest" description="Disordered" evidence="1">
    <location>
        <begin position="638"/>
        <end position="678"/>
    </location>
</feature>
<evidence type="ECO:0000313" key="2">
    <source>
        <dbReference type="EMBL" id="EAL61550.1"/>
    </source>
</evidence>
<dbReference type="KEGG" id="ddi:DDB_G0291782"/>
<sequence>MKRLSLLSTINKLNKFGISPIYQYGLNSTTLRNILTIQQRSYTSSLSSAPSAPPIPAPPPSPSTITSPSPSPSTSPLPTFSNDSKSKKNYYLEKKLSRAISTKEMEKKKLIINGILQSDRLLVNVKIISTLLLQLTDYDISLALKLFDKYHNDMICHIENKKKKINQQEEKERDEEEIQSLHRVQLQPFEILLGHYVKKQDLDGLETFCLKYISEYVVYVSSKRFVTILEFFCKASFEKFTEFVFRLYNIDSIAPNLSISTMIASLLVQRYSNEGFNRFFDYHIERWGHITGKDASDIFAFLIPTKDIKTIVKVLNCIDSNKSKNNSTKLGSKVIVNLFKLFSKSEKDIPTLVRYQDLIFKEMRKLDPNEIADIIFFYNVFAVSNFYKGEFKINRQFLSRLHGDFLRTLPKETIKVIIDDLVKYFLSANHYEKSLYWFNANSTIFANEISKASIFSFITYHTLQLDNINIKIKDLTIQTTTTTATEIIGEKEKEMLETEIEEYLINKKKIEEYCQFWRETLKLSENQTFDDKYLGMQKSVYSEFKNLNPSEILKSVYYIPEGYEGILSQKVDYKRQLKFNRDYLHDIALSAMLKNDNFKGSEIFHYLNDNFLKKSQLPFGTLLLDTILKIQSLNKRENQKVNNNNDNNENDNNNNDDIKKEEEEEADENKDEKKSDISGYWENNDSGFSRLTNKEINFIQPMLEGIKNDLILDRDLFDERYDQILSTVQQLLLLPEFGKNEIQILRLSLLNLYFYKTEESMVDYLKIVIGMIENDYTIPFDVFEQTCWLVLEHYSKLVDNGSVENITLLLKFIEKFTRENPTFEIGYLIVLKYLCSRGKYSIALSYIRLNPNFRNTHDTLLIETNCLLGLKEESTNWKEFFDRIKSFEKFENLSFLFNPIIKHLKKYPNELVDFENSVLTRHPYCSSLINIDNEALEALIYHNRNDPVQLKYYTRSCLQPYQTTDFLFFIDQTKNLERSEFIKDIIEKCRPDVTRYSTEYLNESLNKK</sequence>
<dbReference type="eggNOG" id="ENOG502RI41">
    <property type="taxonomic scope" value="Eukaryota"/>
</dbReference>